<keyword evidence="1" id="KW-1133">Transmembrane helix</keyword>
<evidence type="ECO:0000256" key="1">
    <source>
        <dbReference type="SAM" id="Phobius"/>
    </source>
</evidence>
<keyword evidence="1" id="KW-0812">Transmembrane</keyword>
<evidence type="ECO:0000313" key="3">
    <source>
        <dbReference type="Proteomes" id="UP001564657"/>
    </source>
</evidence>
<keyword evidence="3" id="KW-1185">Reference proteome</keyword>
<evidence type="ECO:0000313" key="2">
    <source>
        <dbReference type="EMBL" id="MEY7998654.1"/>
    </source>
</evidence>
<gene>
    <name evidence="2" type="ORF">AB8U03_00310</name>
</gene>
<accession>A0ABV4BIQ1</accession>
<keyword evidence="1" id="KW-0472">Membrane</keyword>
<comment type="caution">
    <text evidence="2">The sequence shown here is derived from an EMBL/GenBank/DDBJ whole genome shotgun (WGS) entry which is preliminary data.</text>
</comment>
<dbReference type="Proteomes" id="UP001564657">
    <property type="component" value="Unassembled WGS sequence"/>
</dbReference>
<feature type="transmembrane region" description="Helical" evidence="1">
    <location>
        <begin position="28"/>
        <end position="46"/>
    </location>
</feature>
<protein>
    <recommendedName>
        <fullName evidence="4">IrrE N-terminal-like domain-containing protein</fullName>
    </recommendedName>
</protein>
<dbReference type="EMBL" id="JBGEWD010000001">
    <property type="protein sequence ID" value="MEY7998654.1"/>
    <property type="molecule type" value="Genomic_DNA"/>
</dbReference>
<proteinExistence type="predicted"/>
<name>A0ABV4BIQ1_9CLOT</name>
<evidence type="ECO:0008006" key="4">
    <source>
        <dbReference type="Google" id="ProtNLM"/>
    </source>
</evidence>
<dbReference type="RefSeq" id="WP_369702552.1">
    <property type="nucleotide sequence ID" value="NZ_JBGEWD010000001.1"/>
</dbReference>
<reference evidence="2 3" key="1">
    <citation type="submission" date="2024-08" db="EMBL/GenBank/DDBJ databases">
        <title>Clostridium lapicellarii sp. nov., and Clostridium renhuaiense sp. nov., two species isolated from the mud in a fermentation cellar used for producing sauce-flavour Chinese liquors.</title>
        <authorList>
            <person name="Yang F."/>
            <person name="Wang H."/>
            <person name="Chen L.Q."/>
            <person name="Zhou N."/>
            <person name="Lu J.J."/>
            <person name="Pu X.X."/>
            <person name="Wan B."/>
            <person name="Wang L."/>
            <person name="Liu S.J."/>
        </authorList>
    </citation>
    <scope>NUCLEOTIDE SEQUENCE [LARGE SCALE GENOMIC DNA]</scope>
    <source>
        <strain evidence="2 3">MT-5</strain>
    </source>
</reference>
<sequence>MDILDKPLLKALLNEDIPFYEVMNAFDIKTTILFNIPACILGFVYLSRRGNYHLLLNGSVNYETQCKVFIHEIKHIADDMPKLAYIIGLDMQYTYIERSADEVANMFYNTR</sequence>
<organism evidence="2 3">
    <name type="scientific">Clostridium moutaii</name>
    <dbReference type="NCBI Taxonomy" id="3240932"/>
    <lineage>
        <taxon>Bacteria</taxon>
        <taxon>Bacillati</taxon>
        <taxon>Bacillota</taxon>
        <taxon>Clostridia</taxon>
        <taxon>Eubacteriales</taxon>
        <taxon>Clostridiaceae</taxon>
        <taxon>Clostridium</taxon>
    </lineage>
</organism>